<comment type="caution">
    <text evidence="1">The sequence shown here is derived from an EMBL/GenBank/DDBJ whole genome shotgun (WGS) entry which is preliminary data.</text>
</comment>
<organism evidence="1 2">
    <name type="scientific">Bifidobacterium catenulatum subsp. kashiwanohense</name>
    <dbReference type="NCBI Taxonomy" id="630129"/>
    <lineage>
        <taxon>Bacteria</taxon>
        <taxon>Bacillati</taxon>
        <taxon>Actinomycetota</taxon>
        <taxon>Actinomycetes</taxon>
        <taxon>Bifidobacteriales</taxon>
        <taxon>Bifidobacteriaceae</taxon>
        <taxon>Bifidobacterium</taxon>
    </lineage>
</organism>
<gene>
    <name evidence="1" type="ORF">OB951_00925</name>
</gene>
<protein>
    <submittedName>
        <fullName evidence="1">Uncharacterized protein</fullName>
    </submittedName>
</protein>
<dbReference type="EMBL" id="JAOPMH010000001">
    <property type="protein sequence ID" value="MDH7889187.1"/>
    <property type="molecule type" value="Genomic_DNA"/>
</dbReference>
<evidence type="ECO:0000313" key="2">
    <source>
        <dbReference type="Proteomes" id="UP001161916"/>
    </source>
</evidence>
<accession>A0AA43P4P5</accession>
<dbReference type="Proteomes" id="UP001161916">
    <property type="component" value="Unassembled WGS sequence"/>
</dbReference>
<evidence type="ECO:0000313" key="1">
    <source>
        <dbReference type="EMBL" id="MDH7889187.1"/>
    </source>
</evidence>
<sequence>MSVSEYCNGNTNTLQVIDNESDNKLTIIQSTTFGKELMFTIIGDGIASSVVIHNAEDLRKIRDYMDESLRWMEA</sequence>
<proteinExistence type="predicted"/>
<reference evidence="1" key="1">
    <citation type="submission" date="2022-09" db="EMBL/GenBank/DDBJ databases">
        <authorList>
            <person name="Orihara K."/>
        </authorList>
    </citation>
    <scope>NUCLEOTIDE SEQUENCE</scope>
    <source>
        <strain evidence="1">YIT 13062</strain>
    </source>
</reference>
<dbReference type="RefSeq" id="WP_281105381.1">
    <property type="nucleotide sequence ID" value="NZ_JAOPMH010000001.1"/>
</dbReference>
<name>A0AA43P4P5_9BIFI</name>
<reference evidence="1" key="2">
    <citation type="journal article" date="2023" name="Gut Microbes">
        <title>Characterization of Bifidobacterium kashiwanohense that utilizes both milk- and plant-derived oligosaccharides.</title>
        <authorList>
            <person name="Orihara K."/>
            <person name="Yahagi K."/>
            <person name="Saito Y."/>
            <person name="Watanabe Y."/>
            <person name="Sasai T."/>
            <person name="Hara T."/>
            <person name="Tsukuda N."/>
            <person name="Oki K."/>
            <person name="Fujimoto J."/>
            <person name="Matsuki T."/>
        </authorList>
    </citation>
    <scope>NUCLEOTIDE SEQUENCE</scope>
    <source>
        <strain evidence="1">YIT 13062</strain>
    </source>
</reference>
<dbReference type="AlphaFoldDB" id="A0AA43P4P5"/>